<keyword evidence="1" id="KW-0812">Transmembrane</keyword>
<comment type="caution">
    <text evidence="2">The sequence shown here is derived from an EMBL/GenBank/DDBJ whole genome shotgun (WGS) entry which is preliminary data.</text>
</comment>
<gene>
    <name evidence="2" type="ORF">FNM00_10060</name>
</gene>
<evidence type="ECO:0000256" key="1">
    <source>
        <dbReference type="SAM" id="Phobius"/>
    </source>
</evidence>
<organism evidence="2 3">
    <name type="scientific">Aeromicrobium piscarium</name>
    <dbReference type="NCBI Taxonomy" id="2590901"/>
    <lineage>
        <taxon>Bacteria</taxon>
        <taxon>Bacillati</taxon>
        <taxon>Actinomycetota</taxon>
        <taxon>Actinomycetes</taxon>
        <taxon>Propionibacteriales</taxon>
        <taxon>Nocardioidaceae</taxon>
        <taxon>Aeromicrobium</taxon>
    </lineage>
</organism>
<sequence length="66" mass="6965">MSPRTRELSLRVAFGAGVLLSVVFLVVSVITWSLPLGACALVLAVLLTKNLDVIGVDVDRRKGTSA</sequence>
<keyword evidence="1" id="KW-1133">Transmembrane helix</keyword>
<feature type="transmembrane region" description="Helical" evidence="1">
    <location>
        <begin position="12"/>
        <end position="45"/>
    </location>
</feature>
<keyword evidence="3" id="KW-1185">Reference proteome</keyword>
<evidence type="ECO:0000313" key="3">
    <source>
        <dbReference type="Proteomes" id="UP000316988"/>
    </source>
</evidence>
<dbReference type="EMBL" id="VLNT01000007">
    <property type="protein sequence ID" value="TSD62718.1"/>
    <property type="molecule type" value="Genomic_DNA"/>
</dbReference>
<keyword evidence="1" id="KW-0472">Membrane</keyword>
<protein>
    <submittedName>
        <fullName evidence="2">Uncharacterized protein</fullName>
    </submittedName>
</protein>
<accession>A0A554S8P3</accession>
<name>A0A554S8P3_9ACTN</name>
<reference evidence="2 3" key="1">
    <citation type="submission" date="2019-07" db="EMBL/GenBank/DDBJ databases">
        <authorList>
            <person name="Zhao L.H."/>
        </authorList>
    </citation>
    <scope>NUCLEOTIDE SEQUENCE [LARGE SCALE GENOMIC DNA]</scope>
    <source>
        <strain evidence="2 3">Co35</strain>
    </source>
</reference>
<dbReference type="RefSeq" id="WP_143913316.1">
    <property type="nucleotide sequence ID" value="NZ_VLNT01000007.1"/>
</dbReference>
<proteinExistence type="predicted"/>
<evidence type="ECO:0000313" key="2">
    <source>
        <dbReference type="EMBL" id="TSD62718.1"/>
    </source>
</evidence>
<dbReference type="Proteomes" id="UP000316988">
    <property type="component" value="Unassembled WGS sequence"/>
</dbReference>
<dbReference type="AlphaFoldDB" id="A0A554S8P3"/>